<dbReference type="CDD" id="cd02009">
    <property type="entry name" value="TPP_SHCHC_synthase"/>
    <property type="match status" value="1"/>
</dbReference>
<dbReference type="InterPro" id="IPR029058">
    <property type="entry name" value="AB_hydrolase_fold"/>
</dbReference>
<keyword evidence="10" id="KW-1185">Reference proteome</keyword>
<evidence type="ECO:0000256" key="7">
    <source>
        <dbReference type="ARBA" id="ARBA00023239"/>
    </source>
</evidence>
<dbReference type="Gene3D" id="3.40.50.970">
    <property type="match status" value="2"/>
</dbReference>
<dbReference type="HAMAP" id="MF_01660">
    <property type="entry name" value="MenH"/>
    <property type="match status" value="1"/>
</dbReference>
<dbReference type="GO" id="GO:0070204">
    <property type="term" value="F:2-succinyl-5-enolpyruvyl-6-hydroxy-3-cyclohexene-1-carboxylic-acid synthase activity"/>
    <property type="evidence" value="ECO:0007669"/>
    <property type="project" value="InterPro"/>
</dbReference>
<evidence type="ECO:0000256" key="4">
    <source>
        <dbReference type="ARBA" id="ARBA00022842"/>
    </source>
</evidence>
<dbReference type="NCBIfam" id="TIGR01927">
    <property type="entry name" value="menC_gam_Gplu"/>
    <property type="match status" value="1"/>
</dbReference>
<dbReference type="CDD" id="cd07037">
    <property type="entry name" value="TPP_PYR_MenD"/>
    <property type="match status" value="1"/>
</dbReference>
<dbReference type="SMART" id="SM00922">
    <property type="entry name" value="MR_MLE"/>
    <property type="match status" value="1"/>
</dbReference>
<keyword evidence="1" id="KW-0474">Menaquinone biosynthesis</keyword>
<dbReference type="Pfam" id="PF02776">
    <property type="entry name" value="TPP_enzyme_N"/>
    <property type="match status" value="1"/>
</dbReference>
<protein>
    <recommendedName>
        <fullName evidence="8">Mandelate racemase/muconate lactonizing enzyme C-terminal domain-containing protein</fullName>
    </recommendedName>
</protein>
<keyword evidence="2" id="KW-0808">Transferase</keyword>
<evidence type="ECO:0000259" key="8">
    <source>
        <dbReference type="SMART" id="SM00922"/>
    </source>
</evidence>
<dbReference type="Gene3D" id="3.40.50.1820">
    <property type="entry name" value="alpha/beta hydrolase"/>
    <property type="match status" value="1"/>
</dbReference>
<dbReference type="InterPro" id="IPR029061">
    <property type="entry name" value="THDP-binding"/>
</dbReference>
<dbReference type="OrthoDB" id="8119704at2759"/>
<dbReference type="Pfam" id="PF13378">
    <property type="entry name" value="MR_MLE_C"/>
    <property type="match status" value="1"/>
</dbReference>
<dbReference type="SUPFAM" id="SSF52467">
    <property type="entry name" value="DHS-like NAD/FAD-binding domain"/>
    <property type="match status" value="1"/>
</dbReference>
<keyword evidence="4" id="KW-0460">Magnesium</keyword>
<dbReference type="EMBL" id="JAMQYH010000001">
    <property type="protein sequence ID" value="KAJ1703590.1"/>
    <property type="molecule type" value="Genomic_DNA"/>
</dbReference>
<dbReference type="PANTHER" id="PTHR42916">
    <property type="entry name" value="2-SUCCINYL-5-ENOLPYRUVYL-6-HYDROXY-3-CYCLOHEXENE-1-CARBOXYLATE SYNTHASE"/>
    <property type="match status" value="1"/>
</dbReference>
<evidence type="ECO:0000313" key="9">
    <source>
        <dbReference type="EMBL" id="KAJ1703590.1"/>
    </source>
</evidence>
<proteinExistence type="inferred from homology"/>
<dbReference type="SFLD" id="SFLDF00009">
    <property type="entry name" value="o-succinylbenzoate_synthase"/>
    <property type="match status" value="1"/>
</dbReference>
<organism evidence="9 10">
    <name type="scientific">Rhynchospora breviuscula</name>
    <dbReference type="NCBI Taxonomy" id="2022672"/>
    <lineage>
        <taxon>Eukaryota</taxon>
        <taxon>Viridiplantae</taxon>
        <taxon>Streptophyta</taxon>
        <taxon>Embryophyta</taxon>
        <taxon>Tracheophyta</taxon>
        <taxon>Spermatophyta</taxon>
        <taxon>Magnoliopsida</taxon>
        <taxon>Liliopsida</taxon>
        <taxon>Poales</taxon>
        <taxon>Cyperaceae</taxon>
        <taxon>Cyperoideae</taxon>
        <taxon>Rhynchosporeae</taxon>
        <taxon>Rhynchospora</taxon>
    </lineage>
</organism>
<dbReference type="NCBIfam" id="TIGR00173">
    <property type="entry name" value="menD"/>
    <property type="match status" value="1"/>
</dbReference>
<name>A0A9Q0HZC9_9POAL</name>
<comment type="caution">
    <text evidence="9">The sequence shown here is derived from an EMBL/GenBank/DDBJ whole genome shotgun (WGS) entry which is preliminary data.</text>
</comment>
<dbReference type="Pfam" id="PF16582">
    <property type="entry name" value="TPP_enzyme_M_2"/>
    <property type="match status" value="1"/>
</dbReference>
<evidence type="ECO:0000256" key="1">
    <source>
        <dbReference type="ARBA" id="ARBA00022428"/>
    </source>
</evidence>
<keyword evidence="3" id="KW-0479">Metal-binding</keyword>
<dbReference type="PANTHER" id="PTHR42916:SF1">
    <property type="entry name" value="PROTEIN PHYLLO, CHLOROPLASTIC"/>
    <property type="match status" value="1"/>
</dbReference>
<evidence type="ECO:0000256" key="6">
    <source>
        <dbReference type="ARBA" id="ARBA00023211"/>
    </source>
</evidence>
<reference evidence="9" key="1">
    <citation type="journal article" date="2022" name="Cell">
        <title>Repeat-based holocentromeres influence genome architecture and karyotype evolution.</title>
        <authorList>
            <person name="Hofstatter P.G."/>
            <person name="Thangavel G."/>
            <person name="Lux T."/>
            <person name="Neumann P."/>
            <person name="Vondrak T."/>
            <person name="Novak P."/>
            <person name="Zhang M."/>
            <person name="Costa L."/>
            <person name="Castellani M."/>
            <person name="Scott A."/>
            <person name="Toegelov H."/>
            <person name="Fuchs J."/>
            <person name="Mata-Sucre Y."/>
            <person name="Dias Y."/>
            <person name="Vanzela A.L.L."/>
            <person name="Huettel B."/>
            <person name="Almeida C.C.S."/>
            <person name="Simkova H."/>
            <person name="Souza G."/>
            <person name="Pedrosa-Harand A."/>
            <person name="Macas J."/>
            <person name="Mayer K.F.X."/>
            <person name="Houben A."/>
            <person name="Marques A."/>
        </authorList>
    </citation>
    <scope>NUCLEOTIDE SEQUENCE</scope>
    <source>
        <strain evidence="9">RhyBre1mFocal</strain>
    </source>
</reference>
<dbReference type="InterPro" id="IPR004433">
    <property type="entry name" value="MenaQ_synth_MenD"/>
</dbReference>
<evidence type="ECO:0000313" key="10">
    <source>
        <dbReference type="Proteomes" id="UP001151287"/>
    </source>
</evidence>
<dbReference type="GO" id="GO:0046872">
    <property type="term" value="F:metal ion binding"/>
    <property type="evidence" value="ECO:0007669"/>
    <property type="project" value="UniProtKB-KW"/>
</dbReference>
<dbReference type="InterPro" id="IPR011766">
    <property type="entry name" value="TPP_enzyme_TPP-bd"/>
</dbReference>
<sequence>MHNIHSKPLNMGSVSTANSVPIRLGIGRFRKPWYWNWYRPPQIRQIRQRKQGGTGSPPSPFIFSCISPLHSYHQHSTNPEAVVGEGGLVICADDVVVQEEQGEEDGIDSCSTHTHIYTRDHHLRPCLTISQAVAQLKQTIQQLNHQPPSLHYLQLSSSTTTTTTTTSGVIQYQVLLPPSAIGLDWLCSRPTHLPFYPHFYFSSHHPTNFLTLSSFGHALCIHGTCGRHKGYRLLSRYLSSDASTIRAYGFTGLNPCNLSQLLAEESDLFYLFIPQIQLKEIDGCSVLAATLIWDDSFSFSFERAVSSLELCLDQMGHNISSKNIYERERWMSQNCAKENVLQSDTSHLVCVDAVVLAGIDNTRDKCLQKEELLTCDKSYVCISPACSFCFNMCHSLSQDDFSIKECSNLNMVWASLIVEELVRLGINYFCIAPGSRSSPLAINATRHPLTNCISCYDERSLAFHALGYAQGSQRPAVIITSSGTAVSNLHPAVVEASQNFIPIIILTADRPPELLDCGANQAIDQVNHFGKFVRQFSNLCPPTDEIFSRTVLTTIDSSVYLSTNYPMGPTHINCQFREPLHDSPLTWSTRCLAGLEHWLTDGKPYTRYINTPNFSICTNSDALVEVLEIIKDARKGILIIGRIFSEADMWALTLIAKQLSWPVVADVLSGLRVRRLFLSHSENLFVDYMDHALLSDTFKDRMKPDVVLQIGGSLTSKRISQFLESCAPIPYILVDSHPYRHDPSHIVTYRVQSSVSQFVAIMFEFEFSKKGTKWTCLLKEINSVIEREIGLQIQSDSALTEPYVAQAIAEAVGTGASTALFVGNSMVIRDLNMYAKGSVTSSNDSIYETNYLQQGFHGIPVAANRGASGIDGLVSTAIGFSVGSQKRVYCLVGDVSFLHDTNGLSLLNQCARREPITIVVVNNHGGAIFSLLPVAEKTQLDILNKFFYTSHDISLYDLCSAHKVKHILVRTKQELQIALQRCANESTDSIVEVVSSISKNAEFHCLLRESISEAMNQAMEYILLGRQFDNQKNHMPVCSILKAEYKAFRMELSTPPTSAKTNEDKKDLLRDGLLLRVTLDDDTIGFGEIMPIEIHEESFSEAELQVRFLVQLMNGCKIDALLPLLNGSFSHWIWRNFGIPPSSIFPSVRCGLEMAILNALAAHCKSNLSDLLLGINNRLEERKCVSKNEQRIEICALVDCEGSPSEVAHIVSELVQEGYSTVKLKVAHRRTPIEDAMVIQKIRDAVGYSINIRVDANRRWSYVEAMQFASAVKEYKLQYVEEPIKPEHNIIKFCEDSGLPVALDETLDAISGDFINHLQRYAHPGITAMVIKPSRLGGFENTARIAKWACLHNKMAIVSSAYESSLTLSVYVQFAYFLHMQNENVCKTRNKHFHDGIAHGLGTYKWIKEEIMDQGLKVCVPHIGGKMGASVKDSQNFIENFCWDSERVLSRFFGNEEIGCYSVKVGANGLFSCFRVKEAGLHTNKIVVVFLHGFLGTSEDWTPIMKSLSSDARMVSLDLPGHGKSQVHAEQESSLSVETISWLLQKLVDEITTEGVVLVGYSMGARIAMHMTLNSEKVKGAVIISGSPGLKQKSNRRIRQAIDKSRANLLMSHGLQNFLKTWYSTKLWSSLREHPHFNRVLQSRTQHDDIETLAKVLHDSSVGKQRSLWDNLKDCKKPLLLVAGEKDSKFVNISRQMCTEIMNHSKDGYDMEHVCEVFIVPNCGHAVHLENPLPLIHAIRSFLSKVD</sequence>
<keyword evidence="6" id="KW-0464">Manganese</keyword>
<dbReference type="SUPFAM" id="SSF52518">
    <property type="entry name" value="Thiamin diphosphate-binding fold (THDP-binding)"/>
    <property type="match status" value="2"/>
</dbReference>
<dbReference type="SFLD" id="SFLDS00001">
    <property type="entry name" value="Enolase"/>
    <property type="match status" value="1"/>
</dbReference>
<dbReference type="HAMAP" id="MF_01659">
    <property type="entry name" value="MenD"/>
    <property type="match status" value="1"/>
</dbReference>
<dbReference type="GO" id="GO:0009234">
    <property type="term" value="P:menaquinone biosynthetic process"/>
    <property type="evidence" value="ECO:0007669"/>
    <property type="project" value="UniProtKB-KW"/>
</dbReference>
<dbReference type="Gene3D" id="3.20.20.120">
    <property type="entry name" value="Enolase-like C-terminal domain"/>
    <property type="match status" value="1"/>
</dbReference>
<dbReference type="Pfam" id="PF02775">
    <property type="entry name" value="TPP_enzyme_C"/>
    <property type="match status" value="1"/>
</dbReference>
<dbReference type="InterPro" id="IPR013342">
    <property type="entry name" value="Mandelate_racemase_C"/>
</dbReference>
<dbReference type="InterPro" id="IPR032264">
    <property type="entry name" value="MenD_middle"/>
</dbReference>
<dbReference type="NCBIfam" id="TIGR03695">
    <property type="entry name" value="menH_SHCHC"/>
    <property type="match status" value="1"/>
</dbReference>
<dbReference type="InterPro" id="IPR029017">
    <property type="entry name" value="Enolase-like_N"/>
</dbReference>
<dbReference type="Gene3D" id="3.30.390.10">
    <property type="entry name" value="Enolase-like, N-terminal domain"/>
    <property type="match status" value="1"/>
</dbReference>
<dbReference type="InterPro" id="IPR018110">
    <property type="entry name" value="Mandel_Rmase/mucon_lact_enz_CS"/>
</dbReference>
<feature type="domain" description="Mandelate racemase/muconate lactonizing enzyme C-terminal" evidence="8">
    <location>
        <begin position="1204"/>
        <end position="1300"/>
    </location>
</feature>
<dbReference type="Pfam" id="PF00561">
    <property type="entry name" value="Abhydrolase_1"/>
    <property type="match status" value="1"/>
</dbReference>
<dbReference type="InterPro" id="IPR012001">
    <property type="entry name" value="Thiamin_PyroP_enz_TPP-bd_dom"/>
</dbReference>
<accession>A0A9Q0HZC9</accession>
<gene>
    <name evidence="9" type="ORF">LUZ63_003369</name>
</gene>
<dbReference type="GO" id="GO:0070205">
    <property type="term" value="F:2-succinyl-6-hydroxy-2,4-cyclohexadiene-1-carboxylate synthase activity"/>
    <property type="evidence" value="ECO:0007669"/>
    <property type="project" value="InterPro"/>
</dbReference>
<dbReference type="GO" id="GO:0009063">
    <property type="term" value="P:amino acid catabolic process"/>
    <property type="evidence" value="ECO:0007669"/>
    <property type="project" value="InterPro"/>
</dbReference>
<dbReference type="InterPro" id="IPR036849">
    <property type="entry name" value="Enolase-like_C_sf"/>
</dbReference>
<keyword evidence="5" id="KW-0786">Thiamine pyrophosphate</keyword>
<dbReference type="SUPFAM" id="SSF53474">
    <property type="entry name" value="alpha/beta-Hydrolases"/>
    <property type="match status" value="1"/>
</dbReference>
<dbReference type="InterPro" id="IPR000073">
    <property type="entry name" value="AB_hydrolase_1"/>
</dbReference>
<dbReference type="SUPFAM" id="SSF51604">
    <property type="entry name" value="Enolase C-terminal domain-like"/>
    <property type="match status" value="1"/>
</dbReference>
<dbReference type="InterPro" id="IPR022485">
    <property type="entry name" value="SHCHC_synthase_MenH"/>
</dbReference>
<dbReference type="InterPro" id="IPR029035">
    <property type="entry name" value="DHS-like_NAD/FAD-binding_dom"/>
</dbReference>
<evidence type="ECO:0000256" key="2">
    <source>
        <dbReference type="ARBA" id="ARBA00022679"/>
    </source>
</evidence>
<dbReference type="GO" id="GO:0030976">
    <property type="term" value="F:thiamine pyrophosphate binding"/>
    <property type="evidence" value="ECO:0007669"/>
    <property type="project" value="InterPro"/>
</dbReference>
<dbReference type="SFLD" id="SFLDG00180">
    <property type="entry name" value="muconate_cycloisomerase"/>
    <property type="match status" value="1"/>
</dbReference>
<evidence type="ECO:0000256" key="5">
    <source>
        <dbReference type="ARBA" id="ARBA00023052"/>
    </source>
</evidence>
<dbReference type="SUPFAM" id="SSF54826">
    <property type="entry name" value="Enolase N-terminal domain-like"/>
    <property type="match status" value="1"/>
</dbReference>
<dbReference type="Gene3D" id="3.40.50.1220">
    <property type="entry name" value="TPP-binding domain"/>
    <property type="match status" value="1"/>
</dbReference>
<dbReference type="Proteomes" id="UP001151287">
    <property type="component" value="Unassembled WGS sequence"/>
</dbReference>
<keyword evidence="7" id="KW-0456">Lyase</keyword>
<dbReference type="InterPro" id="IPR029065">
    <property type="entry name" value="Enolase_C-like"/>
</dbReference>
<dbReference type="PROSITE" id="PS00909">
    <property type="entry name" value="MR_MLE_2"/>
    <property type="match status" value="1"/>
</dbReference>
<evidence type="ECO:0000256" key="3">
    <source>
        <dbReference type="ARBA" id="ARBA00022723"/>
    </source>
</evidence>